<dbReference type="RefSeq" id="WP_185800410.1">
    <property type="nucleotide sequence ID" value="NZ_JACJVJ010000001.1"/>
</dbReference>
<keyword evidence="5" id="KW-0732">Signal</keyword>
<sequence>MPVAAQTSANTEETENISSVSAEETPSEAIVVTGTRIVRDGYESPTPVTIATSEDLTRAAPSGLPDGLNRLPQFVGSSGPNASSNTFATPDHGNVLNLRGLGPIRTLNLINGVRLSPTTYVGTVNADLIPQALVERVEVVTAGASASYGSDAVAGVVNFVLDTDFNGFRGFAQAGISTRGDNETLRGGAAGGFDLGDRLHVLLSYEHIESDGYTQGQRPALDLRGLAVGSVIGGGQSGTAANPLIFQTNAGFSFSSFNGHAANGPFAGTLFLPGGQYRPLDPGAPTGSAGYFVGGDYYYGPSSQSASAALRTDTIFGRVDYDVADTVAAYVQFMGSESVIRYGSLPNLLTFTPVIFSGNAFLPADLQAQLTAGNVESFGLRKAFLEFGPIPARERIRNYQVFAGLEGEIGNLNWNVDYTHGNSVFNFSQPNQYQYTRFAAAIDAVRDPATGNIVCRPTLDPDPDVRARYAGCVPFNPFGFGAASPEARDYVMGVSTYRAETSTDDITVGLSGDLIDLPAGPISFAVGVEYREQSLDLTSNSNPAIAEDITGLRGLPPTTPRYYLTNTGVASGSNSVREVYGELAVPILADQPFARQLDLNGAIRYTDYSTSGGVTTWKLGGTWAPIDDIRFRVVRSRDIRAPTLFDLFAGAQVTQAAALDPHTNVTFGASQRASGNPDLEPEISDSWSVGVVLQPSFLPGFAMSIDAYEIDLRGAISTLSAIQVLLDCESSGGTAPSCDTISRPLPFSDTSPANVPTEIRVTPINISTIETRGIDIDASYRTGFADGQLAVRLYATYVDRFRRQLSGSQPVIEYAGYSTLGARGDTTVPRWKGALSVSYDSDDFSIFVQENMIGEIKLGPTLTYAEPNMPAWFTTDLTVTARPGFFNGDAELFFTVNNLFDDTPPIFFGNLVPGLGLGTLNNLYDTTGRQFTAGFRVNF</sequence>
<comment type="similarity">
    <text evidence="9 11">Belongs to the TonB-dependent receptor family.</text>
</comment>
<dbReference type="PANTHER" id="PTHR47234">
    <property type="match status" value="1"/>
</dbReference>
<dbReference type="PANTHER" id="PTHR47234:SF3">
    <property type="entry name" value="SECRETIN_TONB SHORT N-TERMINAL DOMAIN-CONTAINING PROTEIN"/>
    <property type="match status" value="1"/>
</dbReference>
<keyword evidence="7 9" id="KW-0472">Membrane</keyword>
<dbReference type="Proteomes" id="UP000564378">
    <property type="component" value="Unassembled WGS sequence"/>
</dbReference>
<dbReference type="PROSITE" id="PS52016">
    <property type="entry name" value="TONB_DEPENDENT_REC_3"/>
    <property type="match status" value="1"/>
</dbReference>
<proteinExistence type="inferred from homology"/>
<keyword evidence="4 9" id="KW-0812">Transmembrane</keyword>
<name>A0A842HWA9_9SPHN</name>
<dbReference type="AlphaFoldDB" id="A0A842HWA9"/>
<feature type="short sequence motif" description="TonB C-terminal box" evidence="10">
    <location>
        <begin position="922"/>
        <end position="939"/>
    </location>
</feature>
<dbReference type="EMBL" id="JACJVJ010000001">
    <property type="protein sequence ID" value="MBC2777185.1"/>
    <property type="molecule type" value="Genomic_DNA"/>
</dbReference>
<evidence type="ECO:0000256" key="9">
    <source>
        <dbReference type="PROSITE-ProRule" id="PRU01360"/>
    </source>
</evidence>
<dbReference type="Pfam" id="PF07715">
    <property type="entry name" value="Plug"/>
    <property type="match status" value="1"/>
</dbReference>
<evidence type="ECO:0000256" key="2">
    <source>
        <dbReference type="ARBA" id="ARBA00022448"/>
    </source>
</evidence>
<feature type="compositionally biased region" description="Polar residues" evidence="12">
    <location>
        <begin position="1"/>
        <end position="24"/>
    </location>
</feature>
<organism evidence="15 16">
    <name type="scientific">Parasphingopyxis marina</name>
    <dbReference type="NCBI Taxonomy" id="2761622"/>
    <lineage>
        <taxon>Bacteria</taxon>
        <taxon>Pseudomonadati</taxon>
        <taxon>Pseudomonadota</taxon>
        <taxon>Alphaproteobacteria</taxon>
        <taxon>Sphingomonadales</taxon>
        <taxon>Sphingomonadaceae</taxon>
        <taxon>Parasphingopyxis</taxon>
    </lineage>
</organism>
<keyword evidence="16" id="KW-1185">Reference proteome</keyword>
<keyword evidence="8 9" id="KW-0998">Cell outer membrane</keyword>
<evidence type="ECO:0000256" key="11">
    <source>
        <dbReference type="RuleBase" id="RU003357"/>
    </source>
</evidence>
<feature type="region of interest" description="Disordered" evidence="12">
    <location>
        <begin position="1"/>
        <end position="26"/>
    </location>
</feature>
<dbReference type="Pfam" id="PF00593">
    <property type="entry name" value="TonB_dep_Rec_b-barrel"/>
    <property type="match status" value="1"/>
</dbReference>
<comment type="subcellular location">
    <subcellularLocation>
        <location evidence="1 9">Cell outer membrane</location>
        <topology evidence="1 9">Multi-pass membrane protein</topology>
    </subcellularLocation>
</comment>
<evidence type="ECO:0000256" key="5">
    <source>
        <dbReference type="ARBA" id="ARBA00022729"/>
    </source>
</evidence>
<reference evidence="15 16" key="1">
    <citation type="submission" date="2020-08" db="EMBL/GenBank/DDBJ databases">
        <title>Draft genome sequence of Parasphingopyxis sp. GrpM-11.</title>
        <authorList>
            <person name="Oh J."/>
            <person name="Roh D.-H."/>
        </authorList>
    </citation>
    <scope>NUCLEOTIDE SEQUENCE [LARGE SCALE GENOMIC DNA]</scope>
    <source>
        <strain evidence="15 16">GrpM-11</strain>
    </source>
</reference>
<gene>
    <name evidence="15" type="ORF">H6P80_06075</name>
</gene>
<evidence type="ECO:0000256" key="7">
    <source>
        <dbReference type="ARBA" id="ARBA00023136"/>
    </source>
</evidence>
<evidence type="ECO:0000259" key="14">
    <source>
        <dbReference type="Pfam" id="PF07715"/>
    </source>
</evidence>
<dbReference type="SUPFAM" id="SSF56935">
    <property type="entry name" value="Porins"/>
    <property type="match status" value="1"/>
</dbReference>
<keyword evidence="6 11" id="KW-0798">TonB box</keyword>
<evidence type="ECO:0000256" key="8">
    <source>
        <dbReference type="ARBA" id="ARBA00023237"/>
    </source>
</evidence>
<keyword evidence="2 9" id="KW-0813">Transport</keyword>
<dbReference type="InterPro" id="IPR012910">
    <property type="entry name" value="Plug_dom"/>
</dbReference>
<keyword evidence="15" id="KW-0675">Receptor</keyword>
<feature type="domain" description="TonB-dependent receptor plug" evidence="14">
    <location>
        <begin position="43"/>
        <end position="156"/>
    </location>
</feature>
<evidence type="ECO:0000256" key="6">
    <source>
        <dbReference type="ARBA" id="ARBA00023077"/>
    </source>
</evidence>
<dbReference type="Gene3D" id="2.170.130.10">
    <property type="entry name" value="TonB-dependent receptor, plug domain"/>
    <property type="match status" value="1"/>
</dbReference>
<comment type="caution">
    <text evidence="15">The sequence shown here is derived from an EMBL/GenBank/DDBJ whole genome shotgun (WGS) entry which is preliminary data.</text>
</comment>
<dbReference type="Gene3D" id="2.40.170.20">
    <property type="entry name" value="TonB-dependent receptor, beta-barrel domain"/>
    <property type="match status" value="1"/>
</dbReference>
<evidence type="ECO:0000259" key="13">
    <source>
        <dbReference type="Pfam" id="PF00593"/>
    </source>
</evidence>
<dbReference type="GO" id="GO:0009279">
    <property type="term" value="C:cell outer membrane"/>
    <property type="evidence" value="ECO:0007669"/>
    <property type="project" value="UniProtKB-SubCell"/>
</dbReference>
<dbReference type="InterPro" id="IPR000531">
    <property type="entry name" value="Beta-barrel_TonB"/>
</dbReference>
<protein>
    <submittedName>
        <fullName evidence="15">TonB-dependent receptor</fullName>
    </submittedName>
</protein>
<evidence type="ECO:0000256" key="10">
    <source>
        <dbReference type="PROSITE-ProRule" id="PRU10144"/>
    </source>
</evidence>
<keyword evidence="3 9" id="KW-1134">Transmembrane beta strand</keyword>
<dbReference type="InterPro" id="IPR010917">
    <property type="entry name" value="TonB_rcpt_CS"/>
</dbReference>
<accession>A0A842HWA9</accession>
<evidence type="ECO:0000256" key="3">
    <source>
        <dbReference type="ARBA" id="ARBA00022452"/>
    </source>
</evidence>
<dbReference type="PROSITE" id="PS01156">
    <property type="entry name" value="TONB_DEPENDENT_REC_2"/>
    <property type="match status" value="1"/>
</dbReference>
<dbReference type="InterPro" id="IPR037066">
    <property type="entry name" value="Plug_dom_sf"/>
</dbReference>
<evidence type="ECO:0000313" key="16">
    <source>
        <dbReference type="Proteomes" id="UP000564378"/>
    </source>
</evidence>
<evidence type="ECO:0000313" key="15">
    <source>
        <dbReference type="EMBL" id="MBC2777185.1"/>
    </source>
</evidence>
<feature type="domain" description="TonB-dependent receptor-like beta-barrel" evidence="13">
    <location>
        <begin position="397"/>
        <end position="899"/>
    </location>
</feature>
<evidence type="ECO:0000256" key="12">
    <source>
        <dbReference type="SAM" id="MobiDB-lite"/>
    </source>
</evidence>
<evidence type="ECO:0000256" key="4">
    <source>
        <dbReference type="ARBA" id="ARBA00022692"/>
    </source>
</evidence>
<evidence type="ECO:0000256" key="1">
    <source>
        <dbReference type="ARBA" id="ARBA00004571"/>
    </source>
</evidence>
<dbReference type="InterPro" id="IPR039426">
    <property type="entry name" value="TonB-dep_rcpt-like"/>
</dbReference>
<dbReference type="InterPro" id="IPR036942">
    <property type="entry name" value="Beta-barrel_TonB_sf"/>
</dbReference>